<dbReference type="PANTHER" id="PTHR39203:SF1">
    <property type="entry name" value="CYTOPLASMIC PROTEIN"/>
    <property type="match status" value="1"/>
</dbReference>
<protein>
    <submittedName>
        <fullName evidence="2">ASCH domain-containing protein</fullName>
    </submittedName>
</protein>
<dbReference type="InterPro" id="IPR007374">
    <property type="entry name" value="ASCH_domain"/>
</dbReference>
<gene>
    <name evidence="2" type="ORF">JFL43_13410</name>
</gene>
<evidence type="ECO:0000313" key="3">
    <source>
        <dbReference type="Proteomes" id="UP000618943"/>
    </source>
</evidence>
<dbReference type="PANTHER" id="PTHR39203">
    <property type="entry name" value="CYTOPLASMIC PROTEIN-RELATED"/>
    <property type="match status" value="1"/>
</dbReference>
<sequence>MLDGEGKAVAIVKTISLEVVLFDEVTEEFAYLEGEGDRSLMYWRDVHQTFFKKELENIDQEFHYKLPIVCERFQLVYKREDT</sequence>
<accession>A0ABS1H8U9</accession>
<evidence type="ECO:0000313" key="2">
    <source>
        <dbReference type="EMBL" id="MBK3495836.1"/>
    </source>
</evidence>
<dbReference type="Gene3D" id="3.10.400.10">
    <property type="entry name" value="Sulfate adenylyltransferase"/>
    <property type="match status" value="1"/>
</dbReference>
<dbReference type="Proteomes" id="UP000618943">
    <property type="component" value="Unassembled WGS sequence"/>
</dbReference>
<organism evidence="2 3">
    <name type="scientific">Viridibacillus soli</name>
    <dbReference type="NCBI Taxonomy" id="2798301"/>
    <lineage>
        <taxon>Bacteria</taxon>
        <taxon>Bacillati</taxon>
        <taxon>Bacillota</taxon>
        <taxon>Bacilli</taxon>
        <taxon>Bacillales</taxon>
        <taxon>Caryophanaceae</taxon>
        <taxon>Viridibacillus</taxon>
    </lineage>
</organism>
<feature type="domain" description="ASCH" evidence="1">
    <location>
        <begin position="1"/>
        <end position="77"/>
    </location>
</feature>
<reference evidence="2 3" key="1">
    <citation type="submission" date="2020-12" db="EMBL/GenBank/DDBJ databases">
        <title>YIM B01967 draft genome.</title>
        <authorList>
            <person name="Yan X."/>
        </authorList>
    </citation>
    <scope>NUCLEOTIDE SEQUENCE [LARGE SCALE GENOMIC DNA]</scope>
    <source>
        <strain evidence="2 3">YIM B01967</strain>
    </source>
</reference>
<name>A0ABS1H8U9_9BACL</name>
<dbReference type="SMART" id="SM01022">
    <property type="entry name" value="ASCH"/>
    <property type="match status" value="1"/>
</dbReference>
<dbReference type="EMBL" id="JAEOAH010000020">
    <property type="protein sequence ID" value="MBK3495836.1"/>
    <property type="molecule type" value="Genomic_DNA"/>
</dbReference>
<comment type="caution">
    <text evidence="2">The sequence shown here is derived from an EMBL/GenBank/DDBJ whole genome shotgun (WGS) entry which is preliminary data.</text>
</comment>
<dbReference type="Pfam" id="PF04266">
    <property type="entry name" value="ASCH"/>
    <property type="match status" value="1"/>
</dbReference>
<dbReference type="SUPFAM" id="SSF88697">
    <property type="entry name" value="PUA domain-like"/>
    <property type="match status" value="1"/>
</dbReference>
<keyword evidence="3" id="KW-1185">Reference proteome</keyword>
<dbReference type="InterPro" id="IPR009326">
    <property type="entry name" value="DUF984"/>
</dbReference>
<evidence type="ECO:0000259" key="1">
    <source>
        <dbReference type="SMART" id="SM01022"/>
    </source>
</evidence>
<dbReference type="RefSeq" id="WP_100795068.1">
    <property type="nucleotide sequence ID" value="NZ_JAEOAH010000020.1"/>
</dbReference>
<dbReference type="InterPro" id="IPR015947">
    <property type="entry name" value="PUA-like_sf"/>
</dbReference>
<proteinExistence type="predicted"/>